<proteinExistence type="predicted"/>
<evidence type="ECO:0000313" key="1">
    <source>
        <dbReference type="EMBL" id="KII72834.1"/>
    </source>
</evidence>
<dbReference type="EMBL" id="JWZT01001088">
    <property type="protein sequence ID" value="KII72834.1"/>
    <property type="molecule type" value="Genomic_DNA"/>
</dbReference>
<organism evidence="1 2">
    <name type="scientific">Thelohanellus kitauei</name>
    <name type="common">Myxosporean</name>
    <dbReference type="NCBI Taxonomy" id="669202"/>
    <lineage>
        <taxon>Eukaryota</taxon>
        <taxon>Metazoa</taxon>
        <taxon>Cnidaria</taxon>
        <taxon>Myxozoa</taxon>
        <taxon>Myxosporea</taxon>
        <taxon>Bivalvulida</taxon>
        <taxon>Platysporina</taxon>
        <taxon>Myxobolidae</taxon>
        <taxon>Thelohanellus</taxon>
    </lineage>
</organism>
<sequence>MDWRHKDYRFRNECFSRPIEFVEISRQNMEHLDFAIDADQEEFKEFLDERTSQGQTEFNVGVISVSQTEPVENTEVQTARERLDFMINTCKERRIKCTPHLIESSEGEDSRKKIKEYAKNHHFHLRYIGISNHPDSIY</sequence>
<keyword evidence="2" id="KW-1185">Reference proteome</keyword>
<dbReference type="Proteomes" id="UP000031668">
    <property type="component" value="Unassembled WGS sequence"/>
</dbReference>
<reference evidence="1 2" key="1">
    <citation type="journal article" date="2014" name="Genome Biol. Evol.">
        <title>The genome of the myxosporean Thelohanellus kitauei shows adaptations to nutrient acquisition within its fish host.</title>
        <authorList>
            <person name="Yang Y."/>
            <person name="Xiong J."/>
            <person name="Zhou Z."/>
            <person name="Huo F."/>
            <person name="Miao W."/>
            <person name="Ran C."/>
            <person name="Liu Y."/>
            <person name="Zhang J."/>
            <person name="Feng J."/>
            <person name="Wang M."/>
            <person name="Wang M."/>
            <person name="Wang L."/>
            <person name="Yao B."/>
        </authorList>
    </citation>
    <scope>NUCLEOTIDE SEQUENCE [LARGE SCALE GENOMIC DNA]</scope>
    <source>
        <strain evidence="1">Wuqing</strain>
    </source>
</reference>
<gene>
    <name evidence="1" type="ORF">RF11_13351</name>
</gene>
<comment type="caution">
    <text evidence="1">The sequence shown here is derived from an EMBL/GenBank/DDBJ whole genome shotgun (WGS) entry which is preliminary data.</text>
</comment>
<dbReference type="AlphaFoldDB" id="A0A0C2J4S2"/>
<protein>
    <submittedName>
        <fullName evidence="1">Uncharacterized protein</fullName>
    </submittedName>
</protein>
<name>A0A0C2J4S2_THEKT</name>
<evidence type="ECO:0000313" key="2">
    <source>
        <dbReference type="Proteomes" id="UP000031668"/>
    </source>
</evidence>
<accession>A0A0C2J4S2</accession>